<dbReference type="Pfam" id="PF06271">
    <property type="entry name" value="RDD"/>
    <property type="match status" value="1"/>
</dbReference>
<name>A0A285VML2_9MICO</name>
<feature type="domain" description="RDD" evidence="8">
    <location>
        <begin position="138"/>
        <end position="294"/>
    </location>
</feature>
<evidence type="ECO:0000256" key="7">
    <source>
        <dbReference type="SAM" id="Phobius"/>
    </source>
</evidence>
<feature type="domain" description="DUF2510" evidence="9">
    <location>
        <begin position="5"/>
        <end position="35"/>
    </location>
</feature>
<feature type="transmembrane region" description="Helical" evidence="7">
    <location>
        <begin position="264"/>
        <end position="281"/>
    </location>
</feature>
<dbReference type="PANTHER" id="PTHR36115">
    <property type="entry name" value="PROLINE-RICH ANTIGEN HOMOLOG-RELATED"/>
    <property type="match status" value="1"/>
</dbReference>
<feature type="region of interest" description="Disordered" evidence="6">
    <location>
        <begin position="19"/>
        <end position="136"/>
    </location>
</feature>
<organism evidence="10 11">
    <name type="scientific">Ornithinimicrobium cerasi</name>
    <dbReference type="NCBI Taxonomy" id="2248773"/>
    <lineage>
        <taxon>Bacteria</taxon>
        <taxon>Bacillati</taxon>
        <taxon>Actinomycetota</taxon>
        <taxon>Actinomycetes</taxon>
        <taxon>Micrococcales</taxon>
        <taxon>Ornithinimicrobiaceae</taxon>
        <taxon>Ornithinimicrobium</taxon>
    </lineage>
</organism>
<evidence type="ECO:0000256" key="1">
    <source>
        <dbReference type="ARBA" id="ARBA00004651"/>
    </source>
</evidence>
<feature type="transmembrane region" description="Helical" evidence="7">
    <location>
        <begin position="153"/>
        <end position="179"/>
    </location>
</feature>
<reference evidence="11" key="1">
    <citation type="submission" date="2017-08" db="EMBL/GenBank/DDBJ databases">
        <authorList>
            <person name="Varghese N."/>
            <person name="Submissions S."/>
        </authorList>
    </citation>
    <scope>NUCLEOTIDE SEQUENCE [LARGE SCALE GENOMIC DNA]</scope>
    <source>
        <strain evidence="11">USBA17B2</strain>
    </source>
</reference>
<feature type="compositionally biased region" description="Low complexity" evidence="6">
    <location>
        <begin position="90"/>
        <end position="103"/>
    </location>
</feature>
<evidence type="ECO:0000313" key="10">
    <source>
        <dbReference type="EMBL" id="SOC55203.1"/>
    </source>
</evidence>
<protein>
    <submittedName>
        <fullName evidence="10">Uncharacterized membrane protein YckC, RDD family</fullName>
    </submittedName>
</protein>
<keyword evidence="3 7" id="KW-0812">Transmembrane</keyword>
<feature type="compositionally biased region" description="Gly residues" evidence="6">
    <location>
        <begin position="58"/>
        <end position="89"/>
    </location>
</feature>
<dbReference type="GO" id="GO:0005886">
    <property type="term" value="C:plasma membrane"/>
    <property type="evidence" value="ECO:0007669"/>
    <property type="project" value="UniProtKB-SubCell"/>
</dbReference>
<dbReference type="Pfam" id="PF10708">
    <property type="entry name" value="DUF2510"/>
    <property type="match status" value="1"/>
</dbReference>
<evidence type="ECO:0000256" key="2">
    <source>
        <dbReference type="ARBA" id="ARBA00022475"/>
    </source>
</evidence>
<dbReference type="Proteomes" id="UP000219688">
    <property type="component" value="Unassembled WGS sequence"/>
</dbReference>
<evidence type="ECO:0000256" key="4">
    <source>
        <dbReference type="ARBA" id="ARBA00022989"/>
    </source>
</evidence>
<dbReference type="SUPFAM" id="SSF81995">
    <property type="entry name" value="beta-sandwich domain of Sec23/24"/>
    <property type="match status" value="1"/>
</dbReference>
<evidence type="ECO:0000256" key="6">
    <source>
        <dbReference type="SAM" id="MobiDB-lite"/>
    </source>
</evidence>
<dbReference type="EMBL" id="OBQK01000004">
    <property type="protein sequence ID" value="SOC55203.1"/>
    <property type="molecule type" value="Genomic_DNA"/>
</dbReference>
<keyword evidence="2" id="KW-1003">Cell membrane</keyword>
<feature type="compositionally biased region" description="Polar residues" evidence="6">
    <location>
        <begin position="106"/>
        <end position="115"/>
    </location>
</feature>
<feature type="compositionally biased region" description="Basic and acidic residues" evidence="6">
    <location>
        <begin position="29"/>
        <end position="39"/>
    </location>
</feature>
<evidence type="ECO:0000259" key="9">
    <source>
        <dbReference type="Pfam" id="PF10708"/>
    </source>
</evidence>
<dbReference type="InterPro" id="IPR010432">
    <property type="entry name" value="RDD"/>
</dbReference>
<dbReference type="RefSeq" id="WP_097187885.1">
    <property type="nucleotide sequence ID" value="NZ_OBQK01000004.1"/>
</dbReference>
<comment type="subcellular location">
    <subcellularLocation>
        <location evidence="1">Cell membrane</location>
        <topology evidence="1">Multi-pass membrane protein</topology>
    </subcellularLocation>
</comment>
<sequence>MSQQAGWYDDPQNAENLRYWDGVQWTDHTSPKQKPDLDRAGQAGQAGAGAWGPAPGQQGTGQGQQQGDVGQAGGYGQPGGPFAGQGYGQAYGQAGQQPQQYGQNPWAGQTGQQPYQPMPGGYGSQDDPRSRTPDGQPLAGWWHRVGARLIDGVIILGVALALLPVVAPGFMSDLMAWTLEQDDPFAPLPADIMDRQMRWVLSIGVFALVYEIVMVQMFGGTVGKLATGLRVRLRDQPGTVGWGPSAIRALIYQGPGLIGNLSPVLSFLGLFNIINVLWPLWDSKRQALHDKVAKTNVVRKG</sequence>
<keyword evidence="5 7" id="KW-0472">Membrane</keyword>
<gene>
    <name evidence="10" type="ORF">SAMN05421879_104262</name>
</gene>
<dbReference type="InterPro" id="IPR051791">
    <property type="entry name" value="Pra-immunoreactive"/>
</dbReference>
<feature type="transmembrane region" description="Helical" evidence="7">
    <location>
        <begin position="199"/>
        <end position="219"/>
    </location>
</feature>
<evidence type="ECO:0000256" key="5">
    <source>
        <dbReference type="ARBA" id="ARBA00023136"/>
    </source>
</evidence>
<evidence type="ECO:0000256" key="3">
    <source>
        <dbReference type="ARBA" id="ARBA00022692"/>
    </source>
</evidence>
<dbReference type="InterPro" id="IPR018929">
    <property type="entry name" value="DUF2510"/>
</dbReference>
<proteinExistence type="predicted"/>
<evidence type="ECO:0000259" key="8">
    <source>
        <dbReference type="Pfam" id="PF06271"/>
    </source>
</evidence>
<evidence type="ECO:0000313" key="11">
    <source>
        <dbReference type="Proteomes" id="UP000219688"/>
    </source>
</evidence>
<accession>A0A285VML2</accession>
<keyword evidence="4 7" id="KW-1133">Transmembrane helix</keyword>
<keyword evidence="11" id="KW-1185">Reference proteome</keyword>
<dbReference type="AlphaFoldDB" id="A0A285VML2"/>